<evidence type="ECO:0000256" key="1">
    <source>
        <dbReference type="ARBA" id="ARBA00004196"/>
    </source>
</evidence>
<name>A0A1Y0EEK0_9RHOB</name>
<reference evidence="5 6" key="1">
    <citation type="submission" date="2017-05" db="EMBL/GenBank/DDBJ databases">
        <title>Genome Sequence of Loktanella vestfoldensis Strain SMR4r Isolated from a Culture of the Diatom Skeletonema marinoi.</title>
        <authorList>
            <person name="Topel M."/>
            <person name="Pinder M.I.M."/>
            <person name="Johansson O.N."/>
            <person name="Kourtchenko O."/>
            <person name="Godhe A."/>
            <person name="Clarke A.K."/>
        </authorList>
    </citation>
    <scope>NUCLEOTIDE SEQUENCE [LARGE SCALE GENOMIC DNA]</scope>
    <source>
        <strain evidence="5 6">SMR4r</strain>
    </source>
</reference>
<proteinExistence type="inferred from homology"/>
<dbReference type="Pfam" id="PF13407">
    <property type="entry name" value="Peripla_BP_4"/>
    <property type="match status" value="1"/>
</dbReference>
<evidence type="ECO:0000256" key="2">
    <source>
        <dbReference type="ARBA" id="ARBA00007639"/>
    </source>
</evidence>
<protein>
    <submittedName>
        <fullName evidence="5">D-ribose transporter subunit RbsB</fullName>
    </submittedName>
</protein>
<dbReference type="SUPFAM" id="SSF53822">
    <property type="entry name" value="Periplasmic binding protein-like I"/>
    <property type="match status" value="1"/>
</dbReference>
<keyword evidence="3" id="KW-0732">Signal</keyword>
<accession>A0A1Y0EEK0</accession>
<dbReference type="InterPro" id="IPR028082">
    <property type="entry name" value="Peripla_BP_I"/>
</dbReference>
<dbReference type="PANTHER" id="PTHR46847:SF1">
    <property type="entry name" value="D-ALLOSE-BINDING PERIPLASMIC PROTEIN-RELATED"/>
    <property type="match status" value="1"/>
</dbReference>
<dbReference type="InterPro" id="IPR025997">
    <property type="entry name" value="SBP_2_dom"/>
</dbReference>
<evidence type="ECO:0000256" key="3">
    <source>
        <dbReference type="ARBA" id="ARBA00022729"/>
    </source>
</evidence>
<evidence type="ECO:0000313" key="6">
    <source>
        <dbReference type="Proteomes" id="UP000195273"/>
    </source>
</evidence>
<evidence type="ECO:0000313" key="5">
    <source>
        <dbReference type="EMBL" id="ARU01910.1"/>
    </source>
</evidence>
<feature type="domain" description="Periplasmic binding protein" evidence="4">
    <location>
        <begin position="36"/>
        <end position="286"/>
    </location>
</feature>
<organism evidence="5 6">
    <name type="scientific">Yoonia vestfoldensis</name>
    <dbReference type="NCBI Taxonomy" id="245188"/>
    <lineage>
        <taxon>Bacteria</taxon>
        <taxon>Pseudomonadati</taxon>
        <taxon>Pseudomonadota</taxon>
        <taxon>Alphaproteobacteria</taxon>
        <taxon>Rhodobacterales</taxon>
        <taxon>Paracoccaceae</taxon>
        <taxon>Yoonia</taxon>
    </lineage>
</organism>
<comment type="subcellular location">
    <subcellularLocation>
        <location evidence="1">Cell envelope</location>
    </subcellularLocation>
</comment>
<dbReference type="GO" id="GO:0030246">
    <property type="term" value="F:carbohydrate binding"/>
    <property type="evidence" value="ECO:0007669"/>
    <property type="project" value="UniProtKB-ARBA"/>
</dbReference>
<dbReference type="EMBL" id="CP021431">
    <property type="protein sequence ID" value="ARU01910.1"/>
    <property type="molecule type" value="Genomic_DNA"/>
</dbReference>
<dbReference type="Proteomes" id="UP000195273">
    <property type="component" value="Chromosome"/>
</dbReference>
<dbReference type="PANTHER" id="PTHR46847">
    <property type="entry name" value="D-ALLOSE-BINDING PERIPLASMIC PROTEIN-RELATED"/>
    <property type="match status" value="1"/>
</dbReference>
<dbReference type="GO" id="GO:0030313">
    <property type="term" value="C:cell envelope"/>
    <property type="evidence" value="ECO:0007669"/>
    <property type="project" value="UniProtKB-SubCell"/>
</dbReference>
<comment type="similarity">
    <text evidence="2">Belongs to the bacterial solute-binding protein 2 family.</text>
</comment>
<evidence type="ECO:0000259" key="4">
    <source>
        <dbReference type="Pfam" id="PF13407"/>
    </source>
</evidence>
<dbReference type="OrthoDB" id="6959911at2"/>
<gene>
    <name evidence="5" type="ORF">LOKVESSMR4R_02608</name>
</gene>
<keyword evidence="6" id="KW-1185">Reference proteome</keyword>
<dbReference type="Gene3D" id="3.40.50.2300">
    <property type="match status" value="2"/>
</dbReference>
<sequence length="347" mass="36690">MTISGLGPHGERASPPERVSLLPEDLAAARAATRRVAIVLHTLDGDWTKQQISGMLGIFGDCGVVVTEVIDCGFSVNRQVSELDRLIVAAPDAIVALPVANEQVAAAFRRVSESGIRLILLENVPTGLLPGKHYTSLVSSDNFGLGKMAAAGLAPHLVEGAAVGVLGFAADFFATNEREIAFANWLQANRPDVRSHVRRFGAMDEAAELALQMIADHPDISAFFVVWDTPANAVATRLQSAGYTPAMATVDLGEDVAIALAAGRQFVSVAAQLPFQQGVAAARTTILALLDRTVPAWIAIPGMSVAQSNVADSFQIIWRKPAPARRCACLALRPDGKSRTVRSVSIG</sequence>
<dbReference type="KEGG" id="lvs:LOKVESSMR4R_02608"/>
<dbReference type="AlphaFoldDB" id="A0A1Y0EEK0"/>